<keyword evidence="2" id="KW-0496">Mitochondrion</keyword>
<organism evidence="2">
    <name type="scientific">Scaptocoris castanea</name>
    <dbReference type="NCBI Taxonomy" id="1411909"/>
    <lineage>
        <taxon>Eukaryota</taxon>
        <taxon>Metazoa</taxon>
        <taxon>Ecdysozoa</taxon>
        <taxon>Arthropoda</taxon>
        <taxon>Hexapoda</taxon>
        <taxon>Insecta</taxon>
        <taxon>Pterygota</taxon>
        <taxon>Neoptera</taxon>
        <taxon>Paraneoptera</taxon>
        <taxon>Hemiptera</taxon>
        <taxon>Heteroptera</taxon>
        <taxon>Panheteroptera</taxon>
        <taxon>Pentatomomorpha</taxon>
        <taxon>Pentatomoidea</taxon>
        <taxon>Cydnidae</taxon>
        <taxon>Cephalocteinae</taxon>
        <taxon>Scaptocoris</taxon>
    </lineage>
</organism>
<reference evidence="2" key="1">
    <citation type="submission" date="2017-10" db="EMBL/GenBank/DDBJ databases">
        <title>Mitogenomes of tropical arthropods.</title>
        <authorList>
            <person name="Pires Paula D."/>
            <person name="Coiti Togawa R."/>
        </authorList>
    </citation>
    <scope>NUCLEOTIDE SEQUENCE</scope>
</reference>
<accession>A0A343YVQ7</accession>
<keyword evidence="1" id="KW-1133">Transmembrane helix</keyword>
<feature type="transmembrane region" description="Helical" evidence="1">
    <location>
        <begin position="12"/>
        <end position="30"/>
    </location>
</feature>
<protein>
    <submittedName>
        <fullName evidence="2">ATP synthase F0 subunit 8</fullName>
    </submittedName>
</protein>
<proteinExistence type="predicted"/>
<dbReference type="AlphaFoldDB" id="A0A343YVQ7"/>
<dbReference type="EMBL" id="MG253280">
    <property type="protein sequence ID" value="AWN56374.1"/>
    <property type="molecule type" value="Genomic_DNA"/>
</dbReference>
<name>A0A343YVQ7_9HEMI</name>
<evidence type="ECO:0000256" key="1">
    <source>
        <dbReference type="SAM" id="Phobius"/>
    </source>
</evidence>
<evidence type="ECO:0000313" key="2">
    <source>
        <dbReference type="EMBL" id="AWN56374.1"/>
    </source>
</evidence>
<geneLocation type="mitochondrion" evidence="2"/>
<keyword evidence="1" id="KW-0812">Transmembrane</keyword>
<keyword evidence="1" id="KW-0472">Membrane</keyword>
<sequence>MPQMAPLWWEELYLLFTISFMMMNFFIYHYKQYKMTKQQKSFLPEQLKWKW</sequence>